<dbReference type="PATRIC" id="fig|1335616.4.peg.459"/>
<name>A0A0D0Y6K6_9LACO</name>
<comment type="caution">
    <text evidence="1">The sequence shown here is derived from an EMBL/GenBank/DDBJ whole genome shotgun (WGS) entry which is preliminary data.</text>
</comment>
<protein>
    <submittedName>
        <fullName evidence="1">Uncharacterized protein</fullName>
    </submittedName>
</protein>
<dbReference type="STRING" id="1335616.WDC_0458"/>
<dbReference type="AlphaFoldDB" id="A0A0D0Y6K6"/>
<keyword evidence="2" id="KW-1185">Reference proteome</keyword>
<organism evidence="1 2">
    <name type="scientific">Paucilactobacillus wasatchensis</name>
    <dbReference type="NCBI Taxonomy" id="1335616"/>
    <lineage>
        <taxon>Bacteria</taxon>
        <taxon>Bacillati</taxon>
        <taxon>Bacillota</taxon>
        <taxon>Bacilli</taxon>
        <taxon>Lactobacillales</taxon>
        <taxon>Lactobacillaceae</taxon>
        <taxon>Paucilactobacillus</taxon>
    </lineage>
</organism>
<dbReference type="RefSeq" id="WP_156126983.1">
    <property type="nucleotide sequence ID" value="NZ_AWTT01000007.1"/>
</dbReference>
<dbReference type="OrthoDB" id="9932094at2"/>
<reference evidence="1 2" key="1">
    <citation type="submission" date="2013-08" db="EMBL/GenBank/DDBJ databases">
        <title>Lactobacillus wasatchii sp. WDC04, a late gas producing bacteria isolated from aged chedder cheese.</title>
        <authorList>
            <person name="Oberg C.J."/>
            <person name="Culumber M."/>
            <person name="McMahon D.J."/>
            <person name="Broadbent J.R."/>
            <person name="Oberg T.S."/>
            <person name="Ortaki F."/>
        </authorList>
    </citation>
    <scope>NUCLEOTIDE SEQUENCE [LARGE SCALE GENOMIC DNA]</scope>
    <source>
        <strain evidence="1 2">WDC04</strain>
    </source>
</reference>
<dbReference type="EMBL" id="AWTT01000007">
    <property type="protein sequence ID" value="KIS03908.1"/>
    <property type="molecule type" value="Genomic_DNA"/>
</dbReference>
<sequence>MLNNKASSAKLFEQLNELKHVASADDCSQLDEECAKKELAWLSESLDK</sequence>
<evidence type="ECO:0000313" key="2">
    <source>
        <dbReference type="Proteomes" id="UP000032279"/>
    </source>
</evidence>
<evidence type="ECO:0000313" key="1">
    <source>
        <dbReference type="EMBL" id="KIS03908.1"/>
    </source>
</evidence>
<dbReference type="Proteomes" id="UP000032279">
    <property type="component" value="Unassembled WGS sequence"/>
</dbReference>
<gene>
    <name evidence="1" type="ORF">WDC_0458</name>
</gene>
<accession>A0A0D0Y6K6</accession>
<proteinExistence type="predicted"/>